<dbReference type="Pfam" id="PF00646">
    <property type="entry name" value="F-box"/>
    <property type="match status" value="1"/>
</dbReference>
<evidence type="ECO:0000313" key="5">
    <source>
        <dbReference type="Proteomes" id="UP000002605"/>
    </source>
</evidence>
<keyword evidence="5" id="KW-1185">Reference proteome</keyword>
<accession>B9WIP6</accession>
<organism evidence="4 5">
    <name type="scientific">Candida dubliniensis (strain CD36 / ATCC MYA-646 / CBS 7987 / NCPF 3949 / NRRL Y-17841)</name>
    <name type="common">Yeast</name>
    <dbReference type="NCBI Taxonomy" id="573826"/>
    <lineage>
        <taxon>Eukaryota</taxon>
        <taxon>Fungi</taxon>
        <taxon>Dikarya</taxon>
        <taxon>Ascomycota</taxon>
        <taxon>Saccharomycotina</taxon>
        <taxon>Pichiomycetes</taxon>
        <taxon>Debaryomycetaceae</taxon>
        <taxon>Candida/Lodderomyces clade</taxon>
        <taxon>Candida</taxon>
    </lineage>
</organism>
<dbReference type="Proteomes" id="UP000002605">
    <property type="component" value="Chromosome 6"/>
</dbReference>
<dbReference type="GeneID" id="8048853"/>
<gene>
    <name evidence="3" type="ordered locus">Cd36_61930</name>
    <name evidence="4" type="ORF">CD36_61930</name>
</gene>
<dbReference type="InterPro" id="IPR001810">
    <property type="entry name" value="F-box_dom"/>
</dbReference>
<dbReference type="EMBL" id="FM992693">
    <property type="protein sequence ID" value="CAX41114.1"/>
    <property type="molecule type" value="Genomic_DNA"/>
</dbReference>
<dbReference type="eggNOG" id="ENOG502T63J">
    <property type="taxonomic scope" value="Eukaryota"/>
</dbReference>
<feature type="domain" description="F-box" evidence="2">
    <location>
        <begin position="145"/>
        <end position="194"/>
    </location>
</feature>
<dbReference type="SMART" id="SM00256">
    <property type="entry name" value="FBOX"/>
    <property type="match status" value="1"/>
</dbReference>
<keyword evidence="1" id="KW-0472">Membrane</keyword>
<protein>
    <recommendedName>
        <fullName evidence="2">F-box domain-containing protein</fullName>
    </recommendedName>
</protein>
<sequence>MGGIILLTVLSPIVALAGTILGAMLVVPTLLFKPLFDITLLLTLLSPIGVILSPLLIIPALLVKPVFDITVLVTLLSSIVATIGTIFASLVALPTLLVKPVFDITVLFKMFELDSVVLILILIYLIVRRSRENSEPTHNTITNNSSKLLSLPDELFIEIMSLLNQLDKMSLSLVNKRLNSLARVSLLRVIYVNNGGPRILIRREFNTLFYLNHTIITEMQFKELLNSDKIHNVKKIEFFSDIVSYKNLELLSKSNVVVTFEHKEGTTLTNLKGKLSANGFSVLDVNDFLLKEASTSTNLSIDCSGITVFRKISPKLILKSLKLRHINLANLLLYHNFEPIDVKKVFLGFEEKTPSIIPVAKIFKLNKIESLEISFETKPSEVEMSQFMSQLVSLKHLSIMSQNFRFDRALNSLEPNSLESFHVIVMGRYDTFSAQIVAEILKNQSESIGRICWSNRRLNVRQKTYGLNDFERVYNVDAVAKDQDIAEIRTLFSNGFSHLKNVISNESHYKVDRKDSHIDVVLIN</sequence>
<dbReference type="InterPro" id="IPR036047">
    <property type="entry name" value="F-box-like_dom_sf"/>
</dbReference>
<evidence type="ECO:0000259" key="2">
    <source>
        <dbReference type="PROSITE" id="PS50181"/>
    </source>
</evidence>
<dbReference type="RefSeq" id="XP_002420958.1">
    <property type="nucleotide sequence ID" value="XM_002420913.1"/>
</dbReference>
<proteinExistence type="predicted"/>
<feature type="transmembrane region" description="Helical" evidence="1">
    <location>
        <begin position="104"/>
        <end position="127"/>
    </location>
</feature>
<dbReference type="CDD" id="cd22143">
    <property type="entry name" value="F-box_ScMDM30-like"/>
    <property type="match status" value="1"/>
</dbReference>
<feature type="transmembrane region" description="Helical" evidence="1">
    <location>
        <begin position="69"/>
        <end position="92"/>
    </location>
</feature>
<dbReference type="CGD" id="CAL0000162676">
    <property type="gene designation" value="Cd36_61930"/>
</dbReference>
<dbReference type="KEGG" id="cdu:CD36_61930"/>
<evidence type="ECO:0000313" key="4">
    <source>
        <dbReference type="EMBL" id="CAX41114.1"/>
    </source>
</evidence>
<dbReference type="HOGENOM" id="CLU_553203_0_0_1"/>
<dbReference type="PROSITE" id="PS50181">
    <property type="entry name" value="FBOX"/>
    <property type="match status" value="1"/>
</dbReference>
<keyword evidence="1" id="KW-1133">Transmembrane helix</keyword>
<keyword evidence="1" id="KW-0812">Transmembrane</keyword>
<feature type="transmembrane region" description="Helical" evidence="1">
    <location>
        <begin position="38"/>
        <end position="62"/>
    </location>
</feature>
<dbReference type="AlphaFoldDB" id="B9WIP6"/>
<dbReference type="OrthoDB" id="4016968at2759"/>
<reference evidence="4 5" key="1">
    <citation type="journal article" date="2009" name="Genome Res.">
        <title>Comparative genomics of the fungal pathogens Candida dubliniensis and Candida albicans.</title>
        <authorList>
            <person name="Jackson A.P."/>
            <person name="Gamble J.A."/>
            <person name="Yeomans T."/>
            <person name="Moran G.P."/>
            <person name="Saunders D."/>
            <person name="Harris D."/>
            <person name="Aslett M."/>
            <person name="Barrell J.F."/>
            <person name="Butler G."/>
            <person name="Citiulo F."/>
            <person name="Coleman D.C."/>
            <person name="de Groot P.W.J."/>
            <person name="Goodwin T.J."/>
            <person name="Quail M.A."/>
            <person name="McQuillan J."/>
            <person name="Munro C.A."/>
            <person name="Pain A."/>
            <person name="Poulter R.T."/>
            <person name="Rajandream M.A."/>
            <person name="Renauld H."/>
            <person name="Spiering M.J."/>
            <person name="Tivey A."/>
            <person name="Gow N.A.R."/>
            <person name="Barrell B."/>
            <person name="Sullivan D.J."/>
            <person name="Berriman M."/>
        </authorList>
    </citation>
    <scope>NUCLEOTIDE SEQUENCE [LARGE SCALE GENOMIC DNA]</scope>
    <source>
        <strain evidence="5">CD36 / ATCC MYA-646 / CBS 7987 / NCPF 3949 / NRRL Y-17841</strain>
    </source>
</reference>
<evidence type="ECO:0000256" key="1">
    <source>
        <dbReference type="SAM" id="Phobius"/>
    </source>
</evidence>
<evidence type="ECO:0000313" key="3">
    <source>
        <dbReference type="CGD" id="CAL0000162676"/>
    </source>
</evidence>
<dbReference type="SUPFAM" id="SSF81383">
    <property type="entry name" value="F-box domain"/>
    <property type="match status" value="1"/>
</dbReference>
<name>B9WIP6_CANDC</name>